<evidence type="ECO:0000256" key="1">
    <source>
        <dbReference type="ARBA" id="ARBA00004651"/>
    </source>
</evidence>
<evidence type="ECO:0000256" key="5">
    <source>
        <dbReference type="ARBA" id="ARBA00023136"/>
    </source>
</evidence>
<feature type="region of interest" description="Disordered" evidence="6">
    <location>
        <begin position="1"/>
        <end position="26"/>
    </location>
</feature>
<name>A0ABP5EZG0_9MICO</name>
<evidence type="ECO:0000256" key="3">
    <source>
        <dbReference type="ARBA" id="ARBA00022692"/>
    </source>
</evidence>
<dbReference type="Proteomes" id="UP001500755">
    <property type="component" value="Unassembled WGS sequence"/>
</dbReference>
<evidence type="ECO:0000256" key="6">
    <source>
        <dbReference type="SAM" id="MobiDB-lite"/>
    </source>
</evidence>
<keyword evidence="10" id="KW-1185">Reference proteome</keyword>
<feature type="transmembrane region" description="Helical" evidence="7">
    <location>
        <begin position="45"/>
        <end position="63"/>
    </location>
</feature>
<evidence type="ECO:0000259" key="8">
    <source>
        <dbReference type="Pfam" id="PF06271"/>
    </source>
</evidence>
<gene>
    <name evidence="9" type="ORF">GCM10009755_19960</name>
</gene>
<dbReference type="InterPro" id="IPR051791">
    <property type="entry name" value="Pra-immunoreactive"/>
</dbReference>
<dbReference type="InterPro" id="IPR016795">
    <property type="entry name" value="UCP021697"/>
</dbReference>
<dbReference type="PANTHER" id="PTHR36115">
    <property type="entry name" value="PROLINE-RICH ANTIGEN HOMOLOG-RELATED"/>
    <property type="match status" value="1"/>
</dbReference>
<sequence>MIDREDLGSWLEGPRTSLPEGSWPGKRIGLPESGPGSRAPLGRRFGALIVDWVACSLIAVLFVPYDSMWFNVAVLVAFFLENVLLVSLLGTTLGHRLFGLSVRRLGGGAPGFAHGTVRTLLLMLVLPAVVYDADHRGFHDIAGRTVIVRNR</sequence>
<evidence type="ECO:0000313" key="9">
    <source>
        <dbReference type="EMBL" id="GAA2009299.1"/>
    </source>
</evidence>
<keyword evidence="4 7" id="KW-1133">Transmembrane helix</keyword>
<keyword evidence="2" id="KW-1003">Cell membrane</keyword>
<organism evidence="9 10">
    <name type="scientific">Brevibacterium samyangense</name>
    <dbReference type="NCBI Taxonomy" id="366888"/>
    <lineage>
        <taxon>Bacteria</taxon>
        <taxon>Bacillati</taxon>
        <taxon>Actinomycetota</taxon>
        <taxon>Actinomycetes</taxon>
        <taxon>Micrococcales</taxon>
        <taxon>Brevibacteriaceae</taxon>
        <taxon>Brevibacterium</taxon>
    </lineage>
</organism>
<proteinExistence type="predicted"/>
<comment type="subcellular location">
    <subcellularLocation>
        <location evidence="1">Cell membrane</location>
        <topology evidence="1">Multi-pass membrane protein</topology>
    </subcellularLocation>
</comment>
<dbReference type="InterPro" id="IPR010432">
    <property type="entry name" value="RDD"/>
</dbReference>
<dbReference type="PANTHER" id="PTHR36115:SF6">
    <property type="entry name" value="PROLINE-RICH ANTIGEN HOMOLOG"/>
    <property type="match status" value="1"/>
</dbReference>
<evidence type="ECO:0000256" key="4">
    <source>
        <dbReference type="ARBA" id="ARBA00022989"/>
    </source>
</evidence>
<feature type="transmembrane region" description="Helical" evidence="7">
    <location>
        <begin position="69"/>
        <end position="94"/>
    </location>
</feature>
<dbReference type="EMBL" id="BAAANO010000018">
    <property type="protein sequence ID" value="GAA2009299.1"/>
    <property type="molecule type" value="Genomic_DNA"/>
</dbReference>
<evidence type="ECO:0000256" key="2">
    <source>
        <dbReference type="ARBA" id="ARBA00022475"/>
    </source>
</evidence>
<accession>A0ABP5EZG0</accession>
<comment type="caution">
    <text evidence="9">The sequence shown here is derived from an EMBL/GenBank/DDBJ whole genome shotgun (WGS) entry which is preliminary data.</text>
</comment>
<evidence type="ECO:0000313" key="10">
    <source>
        <dbReference type="Proteomes" id="UP001500755"/>
    </source>
</evidence>
<dbReference type="RefSeq" id="WP_344309277.1">
    <property type="nucleotide sequence ID" value="NZ_BAAANO010000018.1"/>
</dbReference>
<dbReference type="Pfam" id="PF06271">
    <property type="entry name" value="RDD"/>
    <property type="match status" value="1"/>
</dbReference>
<dbReference type="PIRSF" id="PIRSF021697">
    <property type="entry name" value="UCP021697"/>
    <property type="match status" value="1"/>
</dbReference>
<feature type="domain" description="RDD" evidence="8">
    <location>
        <begin position="39"/>
        <end position="142"/>
    </location>
</feature>
<evidence type="ECO:0000256" key="7">
    <source>
        <dbReference type="SAM" id="Phobius"/>
    </source>
</evidence>
<reference evidence="10" key="1">
    <citation type="journal article" date="2019" name="Int. J. Syst. Evol. Microbiol.">
        <title>The Global Catalogue of Microorganisms (GCM) 10K type strain sequencing project: providing services to taxonomists for standard genome sequencing and annotation.</title>
        <authorList>
            <consortium name="The Broad Institute Genomics Platform"/>
            <consortium name="The Broad Institute Genome Sequencing Center for Infectious Disease"/>
            <person name="Wu L."/>
            <person name="Ma J."/>
        </authorList>
    </citation>
    <scope>NUCLEOTIDE SEQUENCE [LARGE SCALE GENOMIC DNA]</scope>
    <source>
        <strain evidence="10">JCM 14546</strain>
    </source>
</reference>
<keyword evidence="5 7" id="KW-0472">Membrane</keyword>
<protein>
    <submittedName>
        <fullName evidence="9">RDD family protein</fullName>
    </submittedName>
</protein>
<keyword evidence="3 7" id="KW-0812">Transmembrane</keyword>